<comment type="caution">
    <text evidence="1">The sequence shown here is derived from an EMBL/GenBank/DDBJ whole genome shotgun (WGS) entry which is preliminary data.</text>
</comment>
<reference evidence="1 2" key="1">
    <citation type="submission" date="2019-03" db="EMBL/GenBank/DDBJ databases">
        <title>Sapientia aquatica gen. nov., sp. nov., isolated from a crater lake.</title>
        <authorList>
            <person name="Felfoldi T."/>
            <person name="Szabo A."/>
            <person name="Toth E."/>
            <person name="Schumann P."/>
            <person name="Keki Z."/>
            <person name="Marialigeti K."/>
            <person name="Mathe I."/>
        </authorList>
    </citation>
    <scope>NUCLEOTIDE SEQUENCE [LARGE SCALE GENOMIC DNA]</scope>
    <source>
        <strain evidence="1 2">SA-152</strain>
    </source>
</reference>
<dbReference type="AlphaFoldDB" id="A0A4R5W3Y5"/>
<accession>A0A4R5W3Y5</accession>
<dbReference type="OrthoDB" id="9135873at2"/>
<sequence>MQEILEFSDGTIIYLKNGKLHREGGPAIFLPGEGKLYFYEGQLHNDGAPAIYNPDDDSGYWYKHGVRIIPKEKTETLIGDIRKKFTTNSDSGNSSMKTKPKI</sequence>
<dbReference type="Proteomes" id="UP000294829">
    <property type="component" value="Unassembled WGS sequence"/>
</dbReference>
<evidence type="ECO:0000313" key="2">
    <source>
        <dbReference type="Proteomes" id="UP000294829"/>
    </source>
</evidence>
<dbReference type="RefSeq" id="WP_133326758.1">
    <property type="nucleotide sequence ID" value="NZ_SMYL01000002.1"/>
</dbReference>
<proteinExistence type="predicted"/>
<protein>
    <submittedName>
        <fullName evidence="1">Uncharacterized protein</fullName>
    </submittedName>
</protein>
<organism evidence="1 2">
    <name type="scientific">Sapientia aquatica</name>
    <dbReference type="NCBI Taxonomy" id="1549640"/>
    <lineage>
        <taxon>Bacteria</taxon>
        <taxon>Pseudomonadati</taxon>
        <taxon>Pseudomonadota</taxon>
        <taxon>Betaproteobacteria</taxon>
        <taxon>Burkholderiales</taxon>
        <taxon>Oxalobacteraceae</taxon>
        <taxon>Sapientia</taxon>
    </lineage>
</organism>
<keyword evidence="2" id="KW-1185">Reference proteome</keyword>
<evidence type="ECO:0000313" key="1">
    <source>
        <dbReference type="EMBL" id="TDK67473.1"/>
    </source>
</evidence>
<name>A0A4R5W3Y5_9BURK</name>
<dbReference type="EMBL" id="SMYL01000002">
    <property type="protein sequence ID" value="TDK67473.1"/>
    <property type="molecule type" value="Genomic_DNA"/>
</dbReference>
<gene>
    <name evidence="1" type="ORF">E2I14_06900</name>
</gene>